<dbReference type="GO" id="GO:0000976">
    <property type="term" value="F:transcription cis-regulatory region binding"/>
    <property type="evidence" value="ECO:0007669"/>
    <property type="project" value="TreeGrafter"/>
</dbReference>
<sequence>MTPDERRRALIDATRPLLLEYGTSITTRQIAECADVAEGTIFRAFGTKQDLIDAVVEDCMAPEPVVAAIDAIPAEFDLEDTVTWVIKALSTRIQQIRLLMSALSEPHPHKNPRKPPHGDFHRPVDQAIARVLARFDDQLAVGTPTACWVVSAMAFAAEMPMMDRPDDGEPRNLARLILHGIAAPITLEASC</sequence>
<dbReference type="KEGG" id="mgg:MPLG2_2698"/>
<gene>
    <name evidence="4" type="ORF">MPLG2_2698</name>
</gene>
<reference evidence="4 5" key="1">
    <citation type="submission" date="2018-02" db="EMBL/GenBank/DDBJ databases">
        <authorList>
            <person name="Cohen D.B."/>
            <person name="Kent A.D."/>
        </authorList>
    </citation>
    <scope>NUCLEOTIDE SEQUENCE [LARGE SCALE GENOMIC DNA]</scope>
    <source>
        <strain evidence="4">1</strain>
    </source>
</reference>
<dbReference type="GO" id="GO:0003700">
    <property type="term" value="F:DNA-binding transcription factor activity"/>
    <property type="evidence" value="ECO:0007669"/>
    <property type="project" value="TreeGrafter"/>
</dbReference>
<dbReference type="InterPro" id="IPR050109">
    <property type="entry name" value="HTH-type_TetR-like_transc_reg"/>
</dbReference>
<dbReference type="Gene3D" id="1.10.357.10">
    <property type="entry name" value="Tetracycline Repressor, domain 2"/>
    <property type="match status" value="1"/>
</dbReference>
<evidence type="ECO:0000313" key="4">
    <source>
        <dbReference type="EMBL" id="SPD87728.1"/>
    </source>
</evidence>
<evidence type="ECO:0000256" key="2">
    <source>
        <dbReference type="PROSITE-ProRule" id="PRU00335"/>
    </source>
</evidence>
<dbReference type="AlphaFoldDB" id="A0A2N9JJK4"/>
<evidence type="ECO:0000259" key="3">
    <source>
        <dbReference type="PROSITE" id="PS50977"/>
    </source>
</evidence>
<evidence type="ECO:0000313" key="5">
    <source>
        <dbReference type="Proteomes" id="UP000238164"/>
    </source>
</evidence>
<dbReference type="Proteomes" id="UP000238164">
    <property type="component" value="Chromosome 1"/>
</dbReference>
<dbReference type="PANTHER" id="PTHR30055:SF223">
    <property type="entry name" value="HTH-TYPE TRANSCRIPTIONAL REGULATOR UIDR"/>
    <property type="match status" value="1"/>
</dbReference>
<name>A0A2N9JJK4_9ACTN</name>
<dbReference type="InterPro" id="IPR001647">
    <property type="entry name" value="HTH_TetR"/>
</dbReference>
<dbReference type="InterPro" id="IPR009057">
    <property type="entry name" value="Homeodomain-like_sf"/>
</dbReference>
<dbReference type="PANTHER" id="PTHR30055">
    <property type="entry name" value="HTH-TYPE TRANSCRIPTIONAL REGULATOR RUTR"/>
    <property type="match status" value="1"/>
</dbReference>
<organism evidence="4 5">
    <name type="scientific">Micropruina glycogenica</name>
    <dbReference type="NCBI Taxonomy" id="75385"/>
    <lineage>
        <taxon>Bacteria</taxon>
        <taxon>Bacillati</taxon>
        <taxon>Actinomycetota</taxon>
        <taxon>Actinomycetes</taxon>
        <taxon>Propionibacteriales</taxon>
        <taxon>Nocardioidaceae</taxon>
        <taxon>Micropruina</taxon>
    </lineage>
</organism>
<dbReference type="PRINTS" id="PR00455">
    <property type="entry name" value="HTHTETR"/>
</dbReference>
<keyword evidence="1 2" id="KW-0238">DNA-binding</keyword>
<dbReference type="SUPFAM" id="SSF46689">
    <property type="entry name" value="Homeodomain-like"/>
    <property type="match status" value="1"/>
</dbReference>
<dbReference type="EMBL" id="LT985188">
    <property type="protein sequence ID" value="SPD87728.1"/>
    <property type="molecule type" value="Genomic_DNA"/>
</dbReference>
<protein>
    <submittedName>
        <fullName evidence="4">Putative DNA-binding transcriptional regulator, AcrR family</fullName>
    </submittedName>
</protein>
<feature type="DNA-binding region" description="H-T-H motif" evidence="2">
    <location>
        <begin position="26"/>
        <end position="45"/>
    </location>
</feature>
<keyword evidence="5" id="KW-1185">Reference proteome</keyword>
<dbReference type="PROSITE" id="PS50977">
    <property type="entry name" value="HTH_TETR_2"/>
    <property type="match status" value="1"/>
</dbReference>
<feature type="domain" description="HTH tetR-type" evidence="3">
    <location>
        <begin position="4"/>
        <end position="63"/>
    </location>
</feature>
<dbReference type="Pfam" id="PF00440">
    <property type="entry name" value="TetR_N"/>
    <property type="match status" value="1"/>
</dbReference>
<proteinExistence type="predicted"/>
<evidence type="ECO:0000256" key="1">
    <source>
        <dbReference type="ARBA" id="ARBA00023125"/>
    </source>
</evidence>
<accession>A0A2N9JJK4</accession>